<keyword evidence="2" id="KW-1185">Reference proteome</keyword>
<sequence>MNYQFEKNKLYAYLGEDLVKSLKKYEVIIAGGAITSLFNNKAINDIDLYFRSDKLACDFLSEYWHDGIYVASLTKKAALFIKGELKVQMIHFRFFGDSEEIFGTFDYTVCMGAFDFKTEEFILHEEFLKHNSQRVLRFNSDTAFPIVSLIRVQKYMDKGYTISKSELIRVVLTCMNLNINTYEDLKEHMGGMYGVNYDKLFEEENDEDFNLQKAIDHIANIHLDDDYFKKPVSLEFNDLDDILDNLNKSPVKTISINHEKYRIGHDGYLKISSATPVQEIELDTEEFFKNNRFYKFVKKQNGRLTSFWDKHFEYVVGEMAKAKGELAKWSGEGRLYFNEKSAIDKSSYYDRENKVLIEVSIKEEDFIEAEDGIVEAKSCFVLREVPQDEWKTYLKKMKINCPAMNLI</sequence>
<organism evidence="1 2">
    <name type="scientific">Bacillus paralicheniformis</name>
    <dbReference type="NCBI Taxonomy" id="1648923"/>
    <lineage>
        <taxon>Bacteria</taxon>
        <taxon>Bacillati</taxon>
        <taxon>Bacillota</taxon>
        <taxon>Bacilli</taxon>
        <taxon>Bacillales</taxon>
        <taxon>Bacillaceae</taxon>
        <taxon>Bacillus</taxon>
    </lineage>
</organism>
<evidence type="ECO:0000313" key="2">
    <source>
        <dbReference type="Proteomes" id="UP000429980"/>
    </source>
</evidence>
<dbReference type="RefSeq" id="WP_143261037.1">
    <property type="nucleotide sequence ID" value="NZ_CP120601.2"/>
</dbReference>
<dbReference type="EMBL" id="NILF01000033">
    <property type="protein sequence ID" value="TWL39560.1"/>
    <property type="molecule type" value="Genomic_DNA"/>
</dbReference>
<protein>
    <recommendedName>
        <fullName evidence="3">Nucleotidyltransferase family protein</fullName>
    </recommendedName>
</protein>
<dbReference type="Pfam" id="PF26128">
    <property type="entry name" value="Gad2"/>
    <property type="match status" value="1"/>
</dbReference>
<evidence type="ECO:0000313" key="1">
    <source>
        <dbReference type="EMBL" id="TWL39560.1"/>
    </source>
</evidence>
<dbReference type="Proteomes" id="UP000429980">
    <property type="component" value="Unassembled WGS sequence"/>
</dbReference>
<name>A0ABY3FXW3_9BACI</name>
<proteinExistence type="predicted"/>
<reference evidence="1 2" key="1">
    <citation type="submission" date="2019-06" db="EMBL/GenBank/DDBJ databases">
        <title>Genome sequence analysis of &gt;100 Bacillus licheniformis strains suggests intrinsic resistance to this species.</title>
        <authorList>
            <person name="Wels M."/>
            <person name="Siezen R.J."/>
            <person name="Johansen E."/>
            <person name="Stuer-Lauridsen B."/>
            <person name="Bjerre K."/>
            <person name="Nielsen B.K.K."/>
        </authorList>
    </citation>
    <scope>NUCLEOTIDE SEQUENCE [LARGE SCALE GENOMIC DNA]</scope>
    <source>
        <strain evidence="1 2">BAC-15381</strain>
    </source>
</reference>
<gene>
    <name evidence="1" type="ORF">CHCC15381_4126</name>
</gene>
<evidence type="ECO:0008006" key="3">
    <source>
        <dbReference type="Google" id="ProtNLM"/>
    </source>
</evidence>
<comment type="caution">
    <text evidence="1">The sequence shown here is derived from an EMBL/GenBank/DDBJ whole genome shotgun (WGS) entry which is preliminary data.</text>
</comment>
<accession>A0ABY3FXW3</accession>